<accession>A0AAU7LNZ0</accession>
<evidence type="ECO:0000256" key="1">
    <source>
        <dbReference type="ARBA" id="ARBA00023015"/>
    </source>
</evidence>
<gene>
    <name evidence="4" type="ORF">ABLV49_12520</name>
    <name evidence="5" type="ORF">ABLV49_15820</name>
    <name evidence="6" type="ORF">ABLV49_21325</name>
    <name evidence="7" type="ORF">ABLV49_24220</name>
</gene>
<dbReference type="InterPro" id="IPR053721">
    <property type="entry name" value="Fimbrial_Adhesin_Reg"/>
</dbReference>
<dbReference type="Gene3D" id="1.10.10.2690">
    <property type="match status" value="1"/>
</dbReference>
<dbReference type="EMBL" id="CP157675">
    <property type="protein sequence ID" value="XBP68729.1"/>
    <property type="molecule type" value="Genomic_DNA"/>
</dbReference>
<evidence type="ECO:0000313" key="6">
    <source>
        <dbReference type="EMBL" id="XBP72619.1"/>
    </source>
</evidence>
<organism evidence="5">
    <name type="scientific">Polaromonas hydrogenivorans</name>
    <dbReference type="NCBI Taxonomy" id="335476"/>
    <lineage>
        <taxon>Bacteria</taxon>
        <taxon>Pseudomonadati</taxon>
        <taxon>Pseudomonadota</taxon>
        <taxon>Betaproteobacteria</taxon>
        <taxon>Burkholderiales</taxon>
        <taxon>Comamonadaceae</taxon>
        <taxon>Polaromonas</taxon>
    </lineage>
</organism>
<sequence>MLSQHIIDQLQPYDFDRLAHKEKDGRRRLRLIALAHLKDGKSYTEVAAALRLTRHAVMRWVQWFSAGGVARLAGMPHDWSTQRLAKAQEEAFRQAVEQLQCERGGGRVRGKDIRQLLDRQFGVAYSLNGVYDLMKRLGMVWISARAVSPSADPVAQAEFKKKLRPGSRSNAAPEHCA</sequence>
<dbReference type="SUPFAM" id="SSF46689">
    <property type="entry name" value="Homeodomain-like"/>
    <property type="match status" value="1"/>
</dbReference>
<keyword evidence="1" id="KW-0805">Transcription regulation</keyword>
<proteinExistence type="predicted"/>
<dbReference type="Pfam" id="PF13384">
    <property type="entry name" value="HTH_23"/>
    <property type="match status" value="1"/>
</dbReference>
<dbReference type="InterPro" id="IPR025959">
    <property type="entry name" value="Winged_HTH_dom"/>
</dbReference>
<keyword evidence="2" id="KW-0804">Transcription</keyword>
<feature type="domain" description="Winged helix-turn helix" evidence="3">
    <location>
        <begin position="105"/>
        <end position="162"/>
    </location>
</feature>
<evidence type="ECO:0000259" key="3">
    <source>
        <dbReference type="Pfam" id="PF13592"/>
    </source>
</evidence>
<name>A0AAU7LNZ0_9BURK</name>
<dbReference type="Pfam" id="PF13592">
    <property type="entry name" value="HTH_33"/>
    <property type="match status" value="1"/>
</dbReference>
<evidence type="ECO:0000256" key="2">
    <source>
        <dbReference type="ARBA" id="ARBA00023163"/>
    </source>
</evidence>
<dbReference type="EMBL" id="CP157678">
    <property type="protein sequence ID" value="XBP73085.1"/>
    <property type="molecule type" value="Genomic_DNA"/>
</dbReference>
<protein>
    <submittedName>
        <fullName evidence="5">Winged helix-turn-helix domain-containing protein</fullName>
    </submittedName>
</protein>
<evidence type="ECO:0000313" key="4">
    <source>
        <dbReference type="EMBL" id="XBP68729.1"/>
    </source>
</evidence>
<dbReference type="RefSeq" id="WP_349276815.1">
    <property type="nucleotide sequence ID" value="NZ_CP157675.1"/>
</dbReference>
<dbReference type="InterPro" id="IPR009057">
    <property type="entry name" value="Homeodomain-like_sf"/>
</dbReference>
<keyword evidence="6" id="KW-0614">Plasmid</keyword>
<reference evidence="5" key="1">
    <citation type="submission" date="2024-05" db="EMBL/GenBank/DDBJ databases">
        <authorList>
            <person name="Bunk B."/>
            <person name="Swiderski J."/>
            <person name="Sproer C."/>
            <person name="Thiel V."/>
        </authorList>
    </citation>
    <scope>NUCLEOTIDE SEQUENCE</scope>
    <source>
        <strain evidence="5">DSM 17735</strain>
        <plasmid evidence="6">p1</plasmid>
        <plasmid evidence="7">p3</plasmid>
    </source>
</reference>
<evidence type="ECO:0000313" key="5">
    <source>
        <dbReference type="EMBL" id="XBP69349.1"/>
    </source>
</evidence>
<dbReference type="AlphaFoldDB" id="A0AAU7LNZ0"/>
<dbReference type="EMBL" id="CP157676">
    <property type="protein sequence ID" value="XBP72619.1"/>
    <property type="molecule type" value="Genomic_DNA"/>
</dbReference>
<dbReference type="EMBL" id="CP157675">
    <property type="protein sequence ID" value="XBP69349.1"/>
    <property type="molecule type" value="Genomic_DNA"/>
</dbReference>
<geneLocation type="plasmid" evidence="7">
    <name>p3</name>
</geneLocation>
<geneLocation type="plasmid" evidence="6">
    <name>p1</name>
</geneLocation>
<evidence type="ECO:0000313" key="7">
    <source>
        <dbReference type="EMBL" id="XBP73085.1"/>
    </source>
</evidence>